<proteinExistence type="predicted"/>
<dbReference type="Pfam" id="PF03140">
    <property type="entry name" value="DUF247"/>
    <property type="match status" value="1"/>
</dbReference>
<reference evidence="1 2" key="1">
    <citation type="submission" date="2024-01" db="EMBL/GenBank/DDBJ databases">
        <title>A telomere-to-telomere, gap-free genome of sweet tea (Lithocarpus litseifolius).</title>
        <authorList>
            <person name="Zhou J."/>
        </authorList>
    </citation>
    <scope>NUCLEOTIDE SEQUENCE [LARGE SCALE GENOMIC DNA]</scope>
    <source>
        <strain evidence="1">Zhou-2022a</strain>
        <tissue evidence="1">Leaf</tissue>
    </source>
</reference>
<protein>
    <submittedName>
        <fullName evidence="1">Uncharacterized protein</fullName>
    </submittedName>
</protein>
<dbReference type="EMBL" id="JAZDWU010000011">
    <property type="protein sequence ID" value="KAK9987211.1"/>
    <property type="molecule type" value="Genomic_DNA"/>
</dbReference>
<dbReference type="InterPro" id="IPR004158">
    <property type="entry name" value="DUF247_pln"/>
</dbReference>
<sequence>MELQTTKTSIENESDMLNIVVQNLGDSSSGGSDEWLNSILKDGCNTLRRPKILEPTKYFRLKPLNALSHPSKIQKVPNTLEIKSNEKCYDPLLVSIGPYYHHGSPGLQLVEKHKIPMTLQYVKDSGKGIDVLYNKVVEVADNARECYAEGSTQEFDNEAFARMMFLDGCFILQFMYCIAKDERENMGMKSHTIALVHRDMFMLENQLPFLVLKALMSLRFREDEERDIVNICIKHTQALPPLGTLWQERLSVVIPISIWGLEAPQTEPQKYEDQPFQLLLV</sequence>
<evidence type="ECO:0000313" key="2">
    <source>
        <dbReference type="Proteomes" id="UP001459277"/>
    </source>
</evidence>
<dbReference type="AlphaFoldDB" id="A0AAW2BMB8"/>
<accession>A0AAW2BMB8</accession>
<dbReference type="Proteomes" id="UP001459277">
    <property type="component" value="Unassembled WGS sequence"/>
</dbReference>
<comment type="caution">
    <text evidence="1">The sequence shown here is derived from an EMBL/GenBank/DDBJ whole genome shotgun (WGS) entry which is preliminary data.</text>
</comment>
<name>A0AAW2BMB8_9ROSI</name>
<dbReference type="PANTHER" id="PTHR31170">
    <property type="entry name" value="BNAC04G53230D PROTEIN"/>
    <property type="match status" value="1"/>
</dbReference>
<evidence type="ECO:0000313" key="1">
    <source>
        <dbReference type="EMBL" id="KAK9987211.1"/>
    </source>
</evidence>
<gene>
    <name evidence="1" type="ORF">SO802_032162</name>
</gene>
<keyword evidence="2" id="KW-1185">Reference proteome</keyword>
<organism evidence="1 2">
    <name type="scientific">Lithocarpus litseifolius</name>
    <dbReference type="NCBI Taxonomy" id="425828"/>
    <lineage>
        <taxon>Eukaryota</taxon>
        <taxon>Viridiplantae</taxon>
        <taxon>Streptophyta</taxon>
        <taxon>Embryophyta</taxon>
        <taxon>Tracheophyta</taxon>
        <taxon>Spermatophyta</taxon>
        <taxon>Magnoliopsida</taxon>
        <taxon>eudicotyledons</taxon>
        <taxon>Gunneridae</taxon>
        <taxon>Pentapetalae</taxon>
        <taxon>rosids</taxon>
        <taxon>fabids</taxon>
        <taxon>Fagales</taxon>
        <taxon>Fagaceae</taxon>
        <taxon>Lithocarpus</taxon>
    </lineage>
</organism>